<evidence type="ECO:0000313" key="2">
    <source>
        <dbReference type="Proteomes" id="UP000762676"/>
    </source>
</evidence>
<evidence type="ECO:0000313" key="1">
    <source>
        <dbReference type="EMBL" id="GFS07066.1"/>
    </source>
</evidence>
<keyword evidence="2" id="KW-1185">Reference proteome</keyword>
<reference evidence="1 2" key="1">
    <citation type="journal article" date="2021" name="Elife">
        <title>Chloroplast acquisition without the gene transfer in kleptoplastic sea slugs, Plakobranchus ocellatus.</title>
        <authorList>
            <person name="Maeda T."/>
            <person name="Takahashi S."/>
            <person name="Yoshida T."/>
            <person name="Shimamura S."/>
            <person name="Takaki Y."/>
            <person name="Nagai Y."/>
            <person name="Toyoda A."/>
            <person name="Suzuki Y."/>
            <person name="Arimoto A."/>
            <person name="Ishii H."/>
            <person name="Satoh N."/>
            <person name="Nishiyama T."/>
            <person name="Hasebe M."/>
            <person name="Maruyama T."/>
            <person name="Minagawa J."/>
            <person name="Obokata J."/>
            <person name="Shigenobu S."/>
        </authorList>
    </citation>
    <scope>NUCLEOTIDE SEQUENCE [LARGE SCALE GENOMIC DNA]</scope>
</reference>
<protein>
    <submittedName>
        <fullName evidence="1">Uncharacterized protein</fullName>
    </submittedName>
</protein>
<name>A0AAV4ICC3_9GAST</name>
<sequence>MIRRLQLTPTLSPAHYLIQYRPQPHPNTQYKIFLSLSPPLNTRSSPVCPRHSIQDRPQSVSATQYKIVPSLSHLLSIQDCPQSVPATQYQIVLSLSPPLNTRSSSVCPRQSIQDCPQSAPAIQYKIVRNLTATTILDPPQGD</sequence>
<organism evidence="1 2">
    <name type="scientific">Elysia marginata</name>
    <dbReference type="NCBI Taxonomy" id="1093978"/>
    <lineage>
        <taxon>Eukaryota</taxon>
        <taxon>Metazoa</taxon>
        <taxon>Spiralia</taxon>
        <taxon>Lophotrochozoa</taxon>
        <taxon>Mollusca</taxon>
        <taxon>Gastropoda</taxon>
        <taxon>Heterobranchia</taxon>
        <taxon>Euthyneura</taxon>
        <taxon>Panpulmonata</taxon>
        <taxon>Sacoglossa</taxon>
        <taxon>Placobranchoidea</taxon>
        <taxon>Plakobranchidae</taxon>
        <taxon>Elysia</taxon>
    </lineage>
</organism>
<comment type="caution">
    <text evidence="1">The sequence shown here is derived from an EMBL/GenBank/DDBJ whole genome shotgun (WGS) entry which is preliminary data.</text>
</comment>
<gene>
    <name evidence="1" type="ORF">ElyMa_001240300</name>
</gene>
<accession>A0AAV4ICC3</accession>
<dbReference type="EMBL" id="BMAT01002450">
    <property type="protein sequence ID" value="GFS07066.1"/>
    <property type="molecule type" value="Genomic_DNA"/>
</dbReference>
<proteinExistence type="predicted"/>
<dbReference type="AlphaFoldDB" id="A0AAV4ICC3"/>
<dbReference type="Proteomes" id="UP000762676">
    <property type="component" value="Unassembled WGS sequence"/>
</dbReference>